<dbReference type="GO" id="GO:0016763">
    <property type="term" value="F:pentosyltransferase activity"/>
    <property type="evidence" value="ECO:0007669"/>
    <property type="project" value="InterPro"/>
</dbReference>
<dbReference type="InterPro" id="IPR035994">
    <property type="entry name" value="Nucleoside_phosphorylase_sf"/>
</dbReference>
<dbReference type="EMBL" id="JNSL01000076">
    <property type="protein sequence ID" value="KGA16764.1"/>
    <property type="molecule type" value="Genomic_DNA"/>
</dbReference>
<evidence type="ECO:0000259" key="4">
    <source>
        <dbReference type="Pfam" id="PF01048"/>
    </source>
</evidence>
<accession>A0A094Q3V3</accession>
<comment type="similarity">
    <text evidence="1">Belongs to the PNP/UDP phosphorylase family.</text>
</comment>
<proteinExistence type="inferred from homology"/>
<dbReference type="Gene3D" id="3.40.50.1580">
    <property type="entry name" value="Nucleoside phosphorylase domain"/>
    <property type="match status" value="1"/>
</dbReference>
<dbReference type="CDD" id="cd17767">
    <property type="entry name" value="UP_EcUdp-like"/>
    <property type="match status" value="1"/>
</dbReference>
<dbReference type="SUPFAM" id="SSF53167">
    <property type="entry name" value="Purine and uridine phosphorylases"/>
    <property type="match status" value="1"/>
</dbReference>
<sequence length="243" mass="26084">MSELQHHLHLKEGDVGEYVLMPGDPGRAEVIARHFDKAVHVATNREYVTYTGFLDGVKVSVTSTGIGCPSSAIAMEELVRVGAKTFIRVGTSGSIQPGTQSGELAIVTGAIRDEGTSLHYMPADFPAVAHYEVVQALRKAATTKGLAHRVGISQSKDSFYGEVEPEHSGVTQRLLERWKAWEIGGAICSEMEASTLFIVASMLRVRAGGIMVMHGEGELGSLEPLIETAVLAVRELIKGDQNA</sequence>
<feature type="domain" description="Nucleoside phosphorylase" evidence="4">
    <location>
        <begin position="18"/>
        <end position="213"/>
    </location>
</feature>
<evidence type="ECO:0000256" key="2">
    <source>
        <dbReference type="ARBA" id="ARBA00022676"/>
    </source>
</evidence>
<dbReference type="InterPro" id="IPR018016">
    <property type="entry name" value="Nucleoside_phosphorylase_CS"/>
</dbReference>
<dbReference type="PANTHER" id="PTHR43691">
    <property type="entry name" value="URIDINE PHOSPHORYLASE"/>
    <property type="match status" value="1"/>
</dbReference>
<name>A0A094Q3V3_9ZZZZ</name>
<dbReference type="GO" id="GO:0009164">
    <property type="term" value="P:nucleoside catabolic process"/>
    <property type="evidence" value="ECO:0007669"/>
    <property type="project" value="UniProtKB-ARBA"/>
</dbReference>
<evidence type="ECO:0000313" key="5">
    <source>
        <dbReference type="EMBL" id="KGA16764.1"/>
    </source>
</evidence>
<comment type="caution">
    <text evidence="5">The sequence shown here is derived from an EMBL/GenBank/DDBJ whole genome shotgun (WGS) entry which is preliminary data.</text>
</comment>
<dbReference type="PANTHER" id="PTHR43691:SF13">
    <property type="entry name" value="URIDINE PHOSPHORYLASE"/>
    <property type="match status" value="1"/>
</dbReference>
<evidence type="ECO:0000256" key="1">
    <source>
        <dbReference type="ARBA" id="ARBA00010456"/>
    </source>
</evidence>
<gene>
    <name evidence="5" type="ORF">GM51_11920</name>
</gene>
<dbReference type="InterPro" id="IPR000845">
    <property type="entry name" value="Nucleoside_phosphorylase_d"/>
</dbReference>
<organism evidence="5">
    <name type="scientific">freshwater metagenome</name>
    <dbReference type="NCBI Taxonomy" id="449393"/>
    <lineage>
        <taxon>unclassified sequences</taxon>
        <taxon>metagenomes</taxon>
        <taxon>ecological metagenomes</taxon>
    </lineage>
</organism>
<dbReference type="Pfam" id="PF01048">
    <property type="entry name" value="PNP_UDP_1"/>
    <property type="match status" value="1"/>
</dbReference>
<dbReference type="PROSITE" id="PS01232">
    <property type="entry name" value="PNP_UDP_1"/>
    <property type="match status" value="1"/>
</dbReference>
<evidence type="ECO:0000256" key="3">
    <source>
        <dbReference type="ARBA" id="ARBA00022679"/>
    </source>
</evidence>
<dbReference type="GO" id="GO:0005829">
    <property type="term" value="C:cytosol"/>
    <property type="evidence" value="ECO:0007669"/>
    <property type="project" value="TreeGrafter"/>
</dbReference>
<keyword evidence="2" id="KW-0328">Glycosyltransferase</keyword>
<reference evidence="5" key="1">
    <citation type="submission" date="2014-06" db="EMBL/GenBank/DDBJ databases">
        <title>Key roles for freshwater Actinobacteria revealed by deep metagenomic sequencing.</title>
        <authorList>
            <person name="Ghai R."/>
            <person name="Mizuno C.M."/>
            <person name="Picazo A."/>
            <person name="Camacho A."/>
            <person name="Rodriguez-Valera F."/>
        </authorList>
    </citation>
    <scope>NUCLEOTIDE SEQUENCE</scope>
</reference>
<protein>
    <recommendedName>
        <fullName evidence="4">Nucleoside phosphorylase domain-containing protein</fullName>
    </recommendedName>
</protein>
<dbReference type="AlphaFoldDB" id="A0A094Q3V3"/>
<keyword evidence="3" id="KW-0808">Transferase</keyword>